<keyword evidence="3" id="KW-0862">Zinc</keyword>
<dbReference type="SMART" id="SM00487">
    <property type="entry name" value="DEXDc"/>
    <property type="match status" value="1"/>
</dbReference>
<feature type="domain" description="Helicase ATP-binding" evidence="7">
    <location>
        <begin position="420"/>
        <end position="579"/>
    </location>
</feature>
<dbReference type="InterPro" id="IPR001841">
    <property type="entry name" value="Znf_RING"/>
</dbReference>
<feature type="coiled-coil region" evidence="5">
    <location>
        <begin position="1164"/>
        <end position="1191"/>
    </location>
</feature>
<dbReference type="SUPFAM" id="SSF57850">
    <property type="entry name" value="RING/U-box"/>
    <property type="match status" value="1"/>
</dbReference>
<gene>
    <name evidence="8" type="primary">WBGene00114852</name>
</gene>
<name>A0A8R1UFD7_PRIPA</name>
<dbReference type="GO" id="GO:0005524">
    <property type="term" value="F:ATP binding"/>
    <property type="evidence" value="ECO:0007669"/>
    <property type="project" value="InterPro"/>
</dbReference>
<protein>
    <submittedName>
        <fullName evidence="8">Uncharacterized protein</fullName>
    </submittedName>
</protein>
<dbReference type="PROSITE" id="PS50089">
    <property type="entry name" value="ZF_RING_2"/>
    <property type="match status" value="1"/>
</dbReference>
<evidence type="ECO:0000256" key="2">
    <source>
        <dbReference type="ARBA" id="ARBA00022801"/>
    </source>
</evidence>
<dbReference type="InterPro" id="IPR049730">
    <property type="entry name" value="SNF2/RAD54-like_C"/>
</dbReference>
<dbReference type="InterPro" id="IPR038718">
    <property type="entry name" value="SNF2-like_sf"/>
</dbReference>
<evidence type="ECO:0000256" key="4">
    <source>
        <dbReference type="PROSITE-ProRule" id="PRU00175"/>
    </source>
</evidence>
<evidence type="ECO:0000256" key="1">
    <source>
        <dbReference type="ARBA" id="ARBA00022771"/>
    </source>
</evidence>
<dbReference type="GO" id="GO:0008270">
    <property type="term" value="F:zinc ion binding"/>
    <property type="evidence" value="ECO:0007669"/>
    <property type="project" value="UniProtKB-KW"/>
</dbReference>
<dbReference type="GO" id="GO:0016787">
    <property type="term" value="F:hydrolase activity"/>
    <property type="evidence" value="ECO:0007669"/>
    <property type="project" value="UniProtKB-KW"/>
</dbReference>
<reference evidence="8" key="2">
    <citation type="submission" date="2022-06" db="UniProtKB">
        <authorList>
            <consortium name="EnsemblMetazoa"/>
        </authorList>
    </citation>
    <scope>IDENTIFICATION</scope>
    <source>
        <strain evidence="8">PS312</strain>
    </source>
</reference>
<dbReference type="CDD" id="cd18793">
    <property type="entry name" value="SF2_C_SNF"/>
    <property type="match status" value="1"/>
</dbReference>
<dbReference type="InterPro" id="IPR000330">
    <property type="entry name" value="SNF2_N"/>
</dbReference>
<dbReference type="SUPFAM" id="SSF52540">
    <property type="entry name" value="P-loop containing nucleoside triphosphate hydrolases"/>
    <property type="match status" value="2"/>
</dbReference>
<dbReference type="Gene3D" id="3.40.50.300">
    <property type="entry name" value="P-loop containing nucleotide triphosphate hydrolases"/>
    <property type="match status" value="1"/>
</dbReference>
<dbReference type="InterPro" id="IPR027417">
    <property type="entry name" value="P-loop_NTPase"/>
</dbReference>
<dbReference type="PROSITE" id="PS51192">
    <property type="entry name" value="HELICASE_ATP_BIND_1"/>
    <property type="match status" value="1"/>
</dbReference>
<dbReference type="Pfam" id="PF00271">
    <property type="entry name" value="Helicase_C"/>
    <property type="match status" value="1"/>
</dbReference>
<evidence type="ECO:0000256" key="3">
    <source>
        <dbReference type="ARBA" id="ARBA00022833"/>
    </source>
</evidence>
<evidence type="ECO:0000313" key="8">
    <source>
        <dbReference type="EnsemblMetazoa" id="PPA25298.1"/>
    </source>
</evidence>
<reference evidence="9" key="1">
    <citation type="journal article" date="2008" name="Nat. Genet.">
        <title>The Pristionchus pacificus genome provides a unique perspective on nematode lifestyle and parasitism.</title>
        <authorList>
            <person name="Dieterich C."/>
            <person name="Clifton S.W."/>
            <person name="Schuster L.N."/>
            <person name="Chinwalla A."/>
            <person name="Delehaunty K."/>
            <person name="Dinkelacker I."/>
            <person name="Fulton L."/>
            <person name="Fulton R."/>
            <person name="Godfrey J."/>
            <person name="Minx P."/>
            <person name="Mitreva M."/>
            <person name="Roeseler W."/>
            <person name="Tian H."/>
            <person name="Witte H."/>
            <person name="Yang S.P."/>
            <person name="Wilson R.K."/>
            <person name="Sommer R.J."/>
        </authorList>
    </citation>
    <scope>NUCLEOTIDE SEQUENCE [LARGE SCALE GENOMIC DNA]</scope>
    <source>
        <strain evidence="9">PS312</strain>
    </source>
</reference>
<dbReference type="Proteomes" id="UP000005239">
    <property type="component" value="Unassembled WGS sequence"/>
</dbReference>
<dbReference type="InterPro" id="IPR014001">
    <property type="entry name" value="Helicase_ATP-bd"/>
</dbReference>
<dbReference type="PANTHER" id="PTHR23161">
    <property type="entry name" value="PROTEIN CIP2A"/>
    <property type="match status" value="1"/>
</dbReference>
<evidence type="ECO:0000259" key="7">
    <source>
        <dbReference type="PROSITE" id="PS51192"/>
    </source>
</evidence>
<dbReference type="InterPro" id="IPR001650">
    <property type="entry name" value="Helicase_C-like"/>
</dbReference>
<dbReference type="PANTHER" id="PTHR23161:SF2">
    <property type="entry name" value="PROTEIN CIP2A"/>
    <property type="match status" value="1"/>
</dbReference>
<accession>A0A8R1UFD7</accession>
<organism evidence="8 9">
    <name type="scientific">Pristionchus pacificus</name>
    <name type="common">Parasitic nematode worm</name>
    <dbReference type="NCBI Taxonomy" id="54126"/>
    <lineage>
        <taxon>Eukaryota</taxon>
        <taxon>Metazoa</taxon>
        <taxon>Ecdysozoa</taxon>
        <taxon>Nematoda</taxon>
        <taxon>Chromadorea</taxon>
        <taxon>Rhabditida</taxon>
        <taxon>Rhabditina</taxon>
        <taxon>Diplogasteromorpha</taxon>
        <taxon>Diplogasteroidea</taxon>
        <taxon>Neodiplogasteridae</taxon>
        <taxon>Pristionchus</taxon>
    </lineage>
</organism>
<evidence type="ECO:0000313" key="9">
    <source>
        <dbReference type="Proteomes" id="UP000005239"/>
    </source>
</evidence>
<keyword evidence="5" id="KW-0175">Coiled coil</keyword>
<evidence type="ECO:0000256" key="5">
    <source>
        <dbReference type="SAM" id="Coils"/>
    </source>
</evidence>
<feature type="domain" description="RING-type" evidence="6">
    <location>
        <begin position="1221"/>
        <end position="1264"/>
    </location>
</feature>
<evidence type="ECO:0000259" key="6">
    <source>
        <dbReference type="PROSITE" id="PS50089"/>
    </source>
</evidence>
<keyword evidence="9" id="KW-1185">Reference proteome</keyword>
<dbReference type="SMART" id="SM00490">
    <property type="entry name" value="HELICc"/>
    <property type="match status" value="1"/>
</dbReference>
<sequence>MVYEGFEYHGNNIFDPDDPISIYELQTMKVFVREAPKGFQICSFEVNVTEVTSPVHTFSSHNETISRLWLSYLLRKWDGKHQSIWTKMVAVAKVDEHCLFKEALLGMSTLKSVSLYIEHLDDLKLTFAAYLPWHLVVPDLESLLHSSPKRSIDPNDLTFFLRMFNLIGAGNFYCNNEHGHDSTSGACMTKRRKQLPPQSSQTIQHFFDNVRMATPKPKQYALRTQKLTARLRPYQRDATRFMINRELHPNLRFQFSSFYYHIKMETDQKPVYYLPNLAIFMLNPPEVPTLSTCGGILADEMGLGKSVELLALITTLTPDHTSEIVDTTREDSKMDVVEDVLDDIISNVVAAVEGEKAVTQFRRKKEVGVMYYNKSSSLPTSPTKRNMISCEECGTSCVQQRVHWSPGLSAQTRFVCPECIMTTKELIPIKTTLIVVPNTIAHQWYEEIRKHVKEEVKIDVYKGVSVDGYKHPHYLNQFDIIITTYDVLQKEKNFLEIHKPTDRLRKRPYEMGKMACTPLFSVLWWRVCLDESQMIDKGTSMISTLCKKLESRARWSITGTPISASIRDVHGLVNFLGVIPLDNELIFDQCVYIPYMKRNNNFLISLMSRIMWRTEKKHLQCNALDVISHVDMVTLSAMEERMYSDLISKSKGNVLAVVKGIPPERKVIDLSRQLHSKLFGALSKVEFFLLTSLTGRSQWRRMNGNDEDEETFIFHNIMFTPQSLFHGLLRMKKNMVTRSQRDMILYYNGISAILWNTGKVEEALSYYTKAVNCTLATGLLNETLGHPNAVVFTSKEMNEDEKEEEDENNERVGRPISCDSLQFVHIYRNVQWLLTSSPELVEKSGINMEVVTPLFQQAWRTYSRIEESMYREKEKEWEKTKNEVEECNSDVMISKLTEWIDKLVSSVDSTGNFSSFQSNLERQIGLKFNNLYVMGQWMKSQLNKVKSLSQNLVQLIDRCIEVCNGDDLDDIASEGRYRMSDLPMVIKSPKKNENKEREKRNLPAAIAPRERGIKKKFIEIRKGECNEIYNVNLMDILTKNTTDLYDGCVCCQSDGEFDEKSLESCIFCATQAMYQRMQMKDPNGGNISRSRMITLETIEKELSTISHRYKMIKKEEETEWKEMQRIWKESMKGWKELDTYWKGLLIVMLEKMNRVRELRQCTIRSESSERLEEEERKLKIVKRMQEKDEHNLKYVYSLREESGISSSSSSNPSSHLSSRECPICFDEIGESWFVFPCAHLNCGKCFNRLVKLQGTDRVSCSVCRNVFPHVAAMYVSNKKKDSLCPVDSLNLSVKLDKIVRLAVSILNNDKYEKMLVFTSLSLGLTVLKSVFTRAKLPFLTLDSDSQRNAAVLSKFRNDPQTRILLMRYESGGKGLNLTVANHIIFANIVDDASLEKQAIGRCDRIGQTKNVHLHYIIAQDTVDERMYKLTREVRSTAYIKDDNWTVGTLVDVFTET</sequence>
<keyword evidence="1 4" id="KW-0479">Metal-binding</keyword>
<keyword evidence="1 4" id="KW-0863">Zinc-finger</keyword>
<dbReference type="EnsemblMetazoa" id="PPA25298.1">
    <property type="protein sequence ID" value="PPA25298.1"/>
    <property type="gene ID" value="WBGene00114852"/>
</dbReference>
<dbReference type="Gene3D" id="3.30.40.10">
    <property type="entry name" value="Zinc/RING finger domain, C3HC4 (zinc finger)"/>
    <property type="match status" value="1"/>
</dbReference>
<dbReference type="Pfam" id="PF00176">
    <property type="entry name" value="SNF2-rel_dom"/>
    <property type="match status" value="1"/>
</dbReference>
<dbReference type="InterPro" id="IPR042510">
    <property type="entry name" value="CIP2A"/>
</dbReference>
<keyword evidence="2" id="KW-0378">Hydrolase</keyword>
<dbReference type="InterPro" id="IPR013083">
    <property type="entry name" value="Znf_RING/FYVE/PHD"/>
</dbReference>
<dbReference type="Gene3D" id="3.40.50.10810">
    <property type="entry name" value="Tandem AAA-ATPase domain"/>
    <property type="match status" value="2"/>
</dbReference>
<proteinExistence type="predicted"/>